<dbReference type="RefSeq" id="WP_196285130.1">
    <property type="nucleotide sequence ID" value="NZ_JADQDP010000001.1"/>
</dbReference>
<evidence type="ECO:0000313" key="1">
    <source>
        <dbReference type="EMBL" id="MBF9140794.1"/>
    </source>
</evidence>
<reference evidence="1 2" key="1">
    <citation type="submission" date="2020-11" db="EMBL/GenBank/DDBJ databases">
        <authorList>
            <person name="Kim M.K."/>
        </authorList>
    </citation>
    <scope>NUCLEOTIDE SEQUENCE [LARGE SCALE GENOMIC DNA]</scope>
    <source>
        <strain evidence="1 2">BT439</strain>
    </source>
</reference>
<proteinExistence type="predicted"/>
<evidence type="ECO:0000313" key="2">
    <source>
        <dbReference type="Proteomes" id="UP000645610"/>
    </source>
</evidence>
<protein>
    <recommendedName>
        <fullName evidence="3">STAS/SEC14 domain-containing protein</fullName>
    </recommendedName>
</protein>
<name>A0A931BCK0_9BACT</name>
<dbReference type="Proteomes" id="UP000645610">
    <property type="component" value="Unassembled WGS sequence"/>
</dbReference>
<gene>
    <name evidence="1" type="ORF">I2I01_04065</name>
</gene>
<evidence type="ECO:0008006" key="3">
    <source>
        <dbReference type="Google" id="ProtNLM"/>
    </source>
</evidence>
<keyword evidence="2" id="KW-1185">Reference proteome</keyword>
<dbReference type="AlphaFoldDB" id="A0A931BCK0"/>
<organism evidence="1 2">
    <name type="scientific">Hymenobacter properus</name>
    <dbReference type="NCBI Taxonomy" id="2791026"/>
    <lineage>
        <taxon>Bacteria</taxon>
        <taxon>Pseudomonadati</taxon>
        <taxon>Bacteroidota</taxon>
        <taxon>Cytophagia</taxon>
        <taxon>Cytophagales</taxon>
        <taxon>Hymenobacteraceae</taxon>
        <taxon>Hymenobacter</taxon>
    </lineage>
</organism>
<sequence length="139" mass="15784">MALGKLRVHFRNAAGQVLEQPTGRYIIIRYTNGPRRFADLQTLLGHGKQLLALRQWHKVVGDHRRMTPFTPAESAWVTDCWLSMPRTRMREFFGAVLLPADVLGRIPTEQAEGEAIANALTYRLFAEESEAAAWLEQLP</sequence>
<accession>A0A931BCK0</accession>
<comment type="caution">
    <text evidence="1">The sequence shown here is derived from an EMBL/GenBank/DDBJ whole genome shotgun (WGS) entry which is preliminary data.</text>
</comment>
<dbReference type="EMBL" id="JADQDP010000001">
    <property type="protein sequence ID" value="MBF9140794.1"/>
    <property type="molecule type" value="Genomic_DNA"/>
</dbReference>